<sequence>MSPETNKYINNIIKSKVILIKVGGNIYTSRLRDLISADIARLERQWKLI</sequence>
<reference evidence="1" key="1">
    <citation type="journal article" date="2015" name="Genome Announc.">
        <title>Complete Genome Sequence of the Bacteriochlorophyll b-Producing Photosynthetic Bacterium Blastochloris viridis.</title>
        <authorList>
            <person name="Tsukatani Y."/>
            <person name="Hirose Y."/>
            <person name="Harada J."/>
            <person name="Misawa N."/>
            <person name="Mori K."/>
            <person name="Inoue K."/>
            <person name="Tamiaki H."/>
        </authorList>
    </citation>
    <scope>NUCLEOTIDE SEQUENCE [LARGE SCALE GENOMIC DNA]</scope>
    <source>
        <strain evidence="1">DSM 133</strain>
    </source>
</reference>
<dbReference type="AlphaFoldDB" id="A0A182CZ99"/>
<evidence type="ECO:0000313" key="1">
    <source>
        <dbReference type="EMBL" id="BAR97812.1"/>
    </source>
</evidence>
<organism evidence="1">
    <name type="scientific">Blastochloris viridis</name>
    <name type="common">Rhodopseudomonas viridis</name>
    <dbReference type="NCBI Taxonomy" id="1079"/>
    <lineage>
        <taxon>Bacteria</taxon>
        <taxon>Pseudomonadati</taxon>
        <taxon>Pseudomonadota</taxon>
        <taxon>Alphaproteobacteria</taxon>
        <taxon>Hyphomicrobiales</taxon>
        <taxon>Blastochloridaceae</taxon>
        <taxon>Blastochloris</taxon>
    </lineage>
</organism>
<dbReference type="EMBL" id="AP014854">
    <property type="protein sequence ID" value="BAR97812.1"/>
    <property type="molecule type" value="Genomic_DNA"/>
</dbReference>
<gene>
    <name evidence="1" type="ORF">BV133_219</name>
</gene>
<proteinExistence type="predicted"/>
<evidence type="ECO:0008006" key="2">
    <source>
        <dbReference type="Google" id="ProtNLM"/>
    </source>
</evidence>
<name>A0A182CZ99_BLAVI</name>
<protein>
    <recommendedName>
        <fullName evidence="2">Uridylate kinase</fullName>
    </recommendedName>
</protein>
<accession>A0A182CZ99</accession>